<organism evidence="2">
    <name type="scientific">Arundo donax</name>
    <name type="common">Giant reed</name>
    <name type="synonym">Donax arundinaceus</name>
    <dbReference type="NCBI Taxonomy" id="35708"/>
    <lineage>
        <taxon>Eukaryota</taxon>
        <taxon>Viridiplantae</taxon>
        <taxon>Streptophyta</taxon>
        <taxon>Embryophyta</taxon>
        <taxon>Tracheophyta</taxon>
        <taxon>Spermatophyta</taxon>
        <taxon>Magnoliopsida</taxon>
        <taxon>Liliopsida</taxon>
        <taxon>Poales</taxon>
        <taxon>Poaceae</taxon>
        <taxon>PACMAD clade</taxon>
        <taxon>Arundinoideae</taxon>
        <taxon>Arundineae</taxon>
        <taxon>Arundo</taxon>
    </lineage>
</organism>
<feature type="region of interest" description="Disordered" evidence="1">
    <location>
        <begin position="16"/>
        <end position="63"/>
    </location>
</feature>
<protein>
    <submittedName>
        <fullName evidence="2">Uncharacterized protein</fullName>
    </submittedName>
</protein>
<name>A0A0A9H339_ARUDO</name>
<reference evidence="2" key="2">
    <citation type="journal article" date="2015" name="Data Brief">
        <title>Shoot transcriptome of the giant reed, Arundo donax.</title>
        <authorList>
            <person name="Barrero R.A."/>
            <person name="Guerrero F.D."/>
            <person name="Moolhuijzen P."/>
            <person name="Goolsby J.A."/>
            <person name="Tidwell J."/>
            <person name="Bellgard S.E."/>
            <person name="Bellgard M.I."/>
        </authorList>
    </citation>
    <scope>NUCLEOTIDE SEQUENCE</scope>
    <source>
        <tissue evidence="2">Shoot tissue taken approximately 20 cm above the soil surface</tissue>
    </source>
</reference>
<proteinExistence type="predicted"/>
<dbReference type="EMBL" id="GBRH01167682">
    <property type="protein sequence ID" value="JAE30214.1"/>
    <property type="molecule type" value="Transcribed_RNA"/>
</dbReference>
<evidence type="ECO:0000256" key="1">
    <source>
        <dbReference type="SAM" id="MobiDB-lite"/>
    </source>
</evidence>
<accession>A0A0A9H339</accession>
<evidence type="ECO:0000313" key="2">
    <source>
        <dbReference type="EMBL" id="JAE30214.1"/>
    </source>
</evidence>
<sequence length="74" mass="8240">MIVDKSLFTILDTQLSSMRSSRQQEHESQHPDASPSLHEPCGELETPEEGLDEQNGGGWKGQETYGWCSVTVSF</sequence>
<dbReference type="AlphaFoldDB" id="A0A0A9H339"/>
<reference evidence="2" key="1">
    <citation type="submission" date="2014-09" db="EMBL/GenBank/DDBJ databases">
        <authorList>
            <person name="Magalhaes I.L.F."/>
            <person name="Oliveira U."/>
            <person name="Santos F.R."/>
            <person name="Vidigal T.H.D.A."/>
            <person name="Brescovit A.D."/>
            <person name="Santos A.J."/>
        </authorList>
    </citation>
    <scope>NUCLEOTIDE SEQUENCE</scope>
    <source>
        <tissue evidence="2">Shoot tissue taken approximately 20 cm above the soil surface</tissue>
    </source>
</reference>